<feature type="region of interest" description="Disordered" evidence="1">
    <location>
        <begin position="26"/>
        <end position="54"/>
    </location>
</feature>
<dbReference type="AlphaFoldDB" id="A0A2G2VDG0"/>
<evidence type="ECO:0000313" key="2">
    <source>
        <dbReference type="EMBL" id="PHT30969.1"/>
    </source>
</evidence>
<keyword evidence="3" id="KW-1185">Reference proteome</keyword>
<proteinExistence type="predicted"/>
<evidence type="ECO:0000313" key="3">
    <source>
        <dbReference type="Proteomes" id="UP000224567"/>
    </source>
</evidence>
<reference evidence="2 3" key="1">
    <citation type="journal article" date="2017" name="Genome Biol.">
        <title>New reference genome sequences of hot pepper reveal the massive evolution of plant disease-resistance genes by retroduplication.</title>
        <authorList>
            <person name="Kim S."/>
            <person name="Park J."/>
            <person name="Yeom S.I."/>
            <person name="Kim Y.M."/>
            <person name="Seo E."/>
            <person name="Kim K.T."/>
            <person name="Kim M.S."/>
            <person name="Lee J.M."/>
            <person name="Cheong K."/>
            <person name="Shin H.S."/>
            <person name="Kim S.B."/>
            <person name="Han K."/>
            <person name="Lee J."/>
            <person name="Park M."/>
            <person name="Lee H.A."/>
            <person name="Lee H.Y."/>
            <person name="Lee Y."/>
            <person name="Oh S."/>
            <person name="Lee J.H."/>
            <person name="Choi E."/>
            <person name="Choi E."/>
            <person name="Lee S.E."/>
            <person name="Jeon J."/>
            <person name="Kim H."/>
            <person name="Choi G."/>
            <person name="Song H."/>
            <person name="Lee J."/>
            <person name="Lee S.C."/>
            <person name="Kwon J.K."/>
            <person name="Lee H.Y."/>
            <person name="Koo N."/>
            <person name="Hong Y."/>
            <person name="Kim R.W."/>
            <person name="Kang W.H."/>
            <person name="Huh J.H."/>
            <person name="Kang B.C."/>
            <person name="Yang T.J."/>
            <person name="Lee Y.H."/>
            <person name="Bennetzen J.L."/>
            <person name="Choi D."/>
        </authorList>
    </citation>
    <scope>NUCLEOTIDE SEQUENCE [LARGE SCALE GENOMIC DNA]</scope>
    <source>
        <strain evidence="3">cv. PBC81</strain>
    </source>
</reference>
<name>A0A2G2VDG0_CAPBA</name>
<evidence type="ECO:0000256" key="1">
    <source>
        <dbReference type="SAM" id="MobiDB-lite"/>
    </source>
</evidence>
<accession>A0A2G2VDG0</accession>
<dbReference type="Proteomes" id="UP000224567">
    <property type="component" value="Unassembled WGS sequence"/>
</dbReference>
<organism evidence="2 3">
    <name type="scientific">Capsicum baccatum</name>
    <name type="common">Peruvian pepper</name>
    <dbReference type="NCBI Taxonomy" id="33114"/>
    <lineage>
        <taxon>Eukaryota</taxon>
        <taxon>Viridiplantae</taxon>
        <taxon>Streptophyta</taxon>
        <taxon>Embryophyta</taxon>
        <taxon>Tracheophyta</taxon>
        <taxon>Spermatophyta</taxon>
        <taxon>Magnoliopsida</taxon>
        <taxon>eudicotyledons</taxon>
        <taxon>Gunneridae</taxon>
        <taxon>Pentapetalae</taxon>
        <taxon>asterids</taxon>
        <taxon>lamiids</taxon>
        <taxon>Solanales</taxon>
        <taxon>Solanaceae</taxon>
        <taxon>Solanoideae</taxon>
        <taxon>Capsiceae</taxon>
        <taxon>Capsicum</taxon>
    </lineage>
</organism>
<dbReference type="EMBL" id="MLFT02000012">
    <property type="protein sequence ID" value="PHT30969.1"/>
    <property type="molecule type" value="Genomic_DNA"/>
</dbReference>
<sequence>MASPIFYPKKEVMKFNESSEDQIGESMVTTVSSKKASTRQKLKEEAPKQQMQEVENQPTLKELQARDWLGSESQPISIEEDLDSLEQLEQGMKGMKRVYGCIV</sequence>
<comment type="caution">
    <text evidence="2">The sequence shown here is derived from an EMBL/GenBank/DDBJ whole genome shotgun (WGS) entry which is preliminary data.</text>
</comment>
<reference evidence="3" key="2">
    <citation type="journal article" date="2017" name="J. Anim. Genet.">
        <title>Multiple reference genome sequences of hot pepper reveal the massive evolution of plant disease resistance genes by retroduplication.</title>
        <authorList>
            <person name="Kim S."/>
            <person name="Park J."/>
            <person name="Yeom S.-I."/>
            <person name="Kim Y.-M."/>
            <person name="Seo E."/>
            <person name="Kim K.-T."/>
            <person name="Kim M.-S."/>
            <person name="Lee J.M."/>
            <person name="Cheong K."/>
            <person name="Shin H.-S."/>
            <person name="Kim S.-B."/>
            <person name="Han K."/>
            <person name="Lee J."/>
            <person name="Park M."/>
            <person name="Lee H.-A."/>
            <person name="Lee H.-Y."/>
            <person name="Lee Y."/>
            <person name="Oh S."/>
            <person name="Lee J.H."/>
            <person name="Choi E."/>
            <person name="Choi E."/>
            <person name="Lee S.E."/>
            <person name="Jeon J."/>
            <person name="Kim H."/>
            <person name="Choi G."/>
            <person name="Song H."/>
            <person name="Lee J."/>
            <person name="Lee S.-C."/>
            <person name="Kwon J.-K."/>
            <person name="Lee H.-Y."/>
            <person name="Koo N."/>
            <person name="Hong Y."/>
            <person name="Kim R.W."/>
            <person name="Kang W.-H."/>
            <person name="Huh J.H."/>
            <person name="Kang B.-C."/>
            <person name="Yang T.-J."/>
            <person name="Lee Y.-H."/>
            <person name="Bennetzen J.L."/>
            <person name="Choi D."/>
        </authorList>
    </citation>
    <scope>NUCLEOTIDE SEQUENCE [LARGE SCALE GENOMIC DNA]</scope>
    <source>
        <strain evidence="3">cv. PBC81</strain>
    </source>
</reference>
<protein>
    <submittedName>
        <fullName evidence="2">Uncharacterized protein</fullName>
    </submittedName>
</protein>
<gene>
    <name evidence="2" type="ORF">CQW23_27306</name>
</gene>